<reference evidence="1" key="2">
    <citation type="submission" date="2022-01" db="EMBL/GenBank/DDBJ databases">
        <authorList>
            <person name="Yamashiro T."/>
            <person name="Shiraishi A."/>
            <person name="Satake H."/>
            <person name="Nakayama K."/>
        </authorList>
    </citation>
    <scope>NUCLEOTIDE SEQUENCE</scope>
</reference>
<keyword evidence="2" id="KW-1185">Reference proteome</keyword>
<evidence type="ECO:0000313" key="2">
    <source>
        <dbReference type="Proteomes" id="UP001151760"/>
    </source>
</evidence>
<dbReference type="Proteomes" id="UP001151760">
    <property type="component" value="Unassembled WGS sequence"/>
</dbReference>
<name>A0ABQ5GUT2_9ASTR</name>
<comment type="caution">
    <text evidence="1">The sequence shown here is derived from an EMBL/GenBank/DDBJ whole genome shotgun (WGS) entry which is preliminary data.</text>
</comment>
<sequence length="467" mass="55303">MRLWILKKYALWSYDIRQKWNMKFSNAGSVRLSLMALKICTCSSFQNKLNTQTRSNGKCISRDECYVSSSIAVLDSREFVHINKSRVWTEHMEYKMDVLVKVTGMTKTSKGQRDVEKNDQTLKSSGCQLWLTARLGYLVRCFLLNTAYPLPSDTAYPVLCPIQLRMTKVIKGEFEKIKDTKVEDVSLTCDTQLEVFNNEVNRLSRMDDDSEHEADDDMGYDPSDVAFIEWLGSKIFNYKTMDHYTMKALWIYWIRGDDEVELTDEESDGKDEIAEVFRIDTNIFDYETPLYLAFNEFNYLLKLDPDLLTKDIMGFKTYEDYKDDWIYEWNKDVPWVDEKPWTNTRVWTEPAPVKHTCKPFDYKTGCLECPTCSWKDDRYCNGGNLPRTYIIGNRLHYQDYEWYEAMKDSELIDEALCNKAIMEGLINEDDDESHYKQKRQWNMYTNYDYAYEINHENNEKEELCEVH</sequence>
<evidence type="ECO:0000313" key="1">
    <source>
        <dbReference type="EMBL" id="GJT79016.1"/>
    </source>
</evidence>
<gene>
    <name evidence="1" type="ORF">Tco_1045741</name>
</gene>
<reference evidence="1" key="1">
    <citation type="journal article" date="2022" name="Int. J. Mol. Sci.">
        <title>Draft Genome of Tanacetum Coccineum: Genomic Comparison of Closely Related Tanacetum-Family Plants.</title>
        <authorList>
            <person name="Yamashiro T."/>
            <person name="Shiraishi A."/>
            <person name="Nakayama K."/>
            <person name="Satake H."/>
        </authorList>
    </citation>
    <scope>NUCLEOTIDE SEQUENCE</scope>
</reference>
<accession>A0ABQ5GUT2</accession>
<dbReference type="EMBL" id="BQNB010018858">
    <property type="protein sequence ID" value="GJT79016.1"/>
    <property type="molecule type" value="Genomic_DNA"/>
</dbReference>
<organism evidence="1 2">
    <name type="scientific">Tanacetum coccineum</name>
    <dbReference type="NCBI Taxonomy" id="301880"/>
    <lineage>
        <taxon>Eukaryota</taxon>
        <taxon>Viridiplantae</taxon>
        <taxon>Streptophyta</taxon>
        <taxon>Embryophyta</taxon>
        <taxon>Tracheophyta</taxon>
        <taxon>Spermatophyta</taxon>
        <taxon>Magnoliopsida</taxon>
        <taxon>eudicotyledons</taxon>
        <taxon>Gunneridae</taxon>
        <taxon>Pentapetalae</taxon>
        <taxon>asterids</taxon>
        <taxon>campanulids</taxon>
        <taxon>Asterales</taxon>
        <taxon>Asteraceae</taxon>
        <taxon>Asteroideae</taxon>
        <taxon>Anthemideae</taxon>
        <taxon>Anthemidinae</taxon>
        <taxon>Tanacetum</taxon>
    </lineage>
</organism>
<proteinExistence type="predicted"/>
<protein>
    <submittedName>
        <fullName evidence="1">Uncharacterized protein</fullName>
    </submittedName>
</protein>